<sequence>MPLNIQQMNNLHSSLKEINMRTIVLSVILFCCGMSHVTAQSDYIVTTPSTQEIPASEEEQFIIKHFPLKPLCKWTPGMKFMFAPSAREMFLPTLLIYNTEKGVDNSLMRHKILTFTGTEEKVQKIADETNYTTRFVFEDEGEKYYYDIKNMRLDEICERMPRACINGLVYLQDVDTAKDLLIGKTIYIQSETVRVDDANSYSGYRDIPISVNTEATVTAVGVGSQAYPVKIIFKDTQGHSYYLEVALSRTNSGMDTSDFQGEKRMKYFSNSISFTNKKLDNIESLKNRYLGATVYPKKTLSAKRAVSLENKQMESRVHLPRYTILTIKEVRMPSPGSLAILTLKDKNGISYEMKVDLKYDVITRNNNYIEDLFGFEDIHKKYPGITEKRWQIISRGDLEVGMSTDECRLSIGDPIEIVLKKDNRFENWFYNGKTLEFESGILQRFK</sequence>
<protein>
    <submittedName>
        <fullName evidence="1">Uncharacterized protein</fullName>
    </submittedName>
</protein>
<name>A0A6N2WUB1_9BACE</name>
<accession>A0A6N2WUB1</accession>
<reference evidence="1" key="1">
    <citation type="submission" date="2019-11" db="EMBL/GenBank/DDBJ databases">
        <authorList>
            <person name="Feng L."/>
        </authorList>
    </citation>
    <scope>NUCLEOTIDE SEQUENCE</scope>
    <source>
        <strain evidence="1">BcaccaeLFYP20</strain>
    </source>
</reference>
<proteinExistence type="predicted"/>
<dbReference type="AlphaFoldDB" id="A0A6N2WUB1"/>
<dbReference type="EMBL" id="CACRTB010000038">
    <property type="protein sequence ID" value="VYT45394.1"/>
    <property type="molecule type" value="Genomic_DNA"/>
</dbReference>
<organism evidence="1">
    <name type="scientific">Bacteroides caccae</name>
    <dbReference type="NCBI Taxonomy" id="47678"/>
    <lineage>
        <taxon>Bacteria</taxon>
        <taxon>Pseudomonadati</taxon>
        <taxon>Bacteroidota</taxon>
        <taxon>Bacteroidia</taxon>
        <taxon>Bacteroidales</taxon>
        <taxon>Bacteroidaceae</taxon>
        <taxon>Bacteroides</taxon>
    </lineage>
</organism>
<evidence type="ECO:0000313" key="1">
    <source>
        <dbReference type="EMBL" id="VYT45394.1"/>
    </source>
</evidence>
<gene>
    <name evidence="1" type="ORF">BCLFYP20_04297</name>
</gene>